<dbReference type="OrthoDB" id="10071681at2759"/>
<dbReference type="GO" id="GO:0000278">
    <property type="term" value="P:mitotic cell cycle"/>
    <property type="evidence" value="ECO:0007669"/>
    <property type="project" value="TreeGrafter"/>
</dbReference>
<feature type="compositionally biased region" description="Polar residues" evidence="6">
    <location>
        <begin position="428"/>
        <end position="437"/>
    </location>
</feature>
<dbReference type="GO" id="GO:0007059">
    <property type="term" value="P:chromosome segregation"/>
    <property type="evidence" value="ECO:0007669"/>
    <property type="project" value="TreeGrafter"/>
</dbReference>
<feature type="compositionally biased region" description="Polar residues" evidence="6">
    <location>
        <begin position="329"/>
        <end position="349"/>
    </location>
</feature>
<dbReference type="CDD" id="cd22920">
    <property type="entry name" value="HFD_CENP-T"/>
    <property type="match status" value="1"/>
</dbReference>
<dbReference type="GO" id="GO:0005634">
    <property type="term" value="C:nucleus"/>
    <property type="evidence" value="ECO:0007669"/>
    <property type="project" value="UniProtKB-SubCell"/>
</dbReference>
<dbReference type="Pfam" id="PF15511">
    <property type="entry name" value="CENP-T_C"/>
    <property type="match status" value="1"/>
</dbReference>
<dbReference type="InterPro" id="IPR009072">
    <property type="entry name" value="Histone-fold"/>
</dbReference>
<feature type="region of interest" description="Disordered" evidence="6">
    <location>
        <begin position="1"/>
        <end position="100"/>
    </location>
</feature>
<comment type="caution">
    <text evidence="8">The sequence shown here is derived from an EMBL/GenBank/DDBJ whole genome shotgun (WGS) entry which is preliminary data.</text>
</comment>
<evidence type="ECO:0000256" key="3">
    <source>
        <dbReference type="ARBA" id="ARBA00010137"/>
    </source>
</evidence>
<feature type="compositionally biased region" description="Polar residues" evidence="6">
    <location>
        <begin position="307"/>
        <end position="318"/>
    </location>
</feature>
<feature type="domain" description="CENP-T/Histone H4 histone fold" evidence="7">
    <location>
        <begin position="561"/>
        <end position="637"/>
    </location>
</feature>
<comment type="similarity">
    <text evidence="3">Belongs to the CENP-T/CNN1 family.</text>
</comment>
<feature type="compositionally biased region" description="Basic and acidic residues" evidence="6">
    <location>
        <begin position="89"/>
        <end position="100"/>
    </location>
</feature>
<feature type="compositionally biased region" description="Acidic residues" evidence="6">
    <location>
        <begin position="451"/>
        <end position="462"/>
    </location>
</feature>
<dbReference type="PANTHER" id="PTHR46904:SF1">
    <property type="entry name" value="CENTROMERE PROTEIN T"/>
    <property type="match status" value="1"/>
</dbReference>
<evidence type="ECO:0000256" key="1">
    <source>
        <dbReference type="ARBA" id="ARBA00004123"/>
    </source>
</evidence>
<feature type="compositionally biased region" description="Low complexity" evidence="6">
    <location>
        <begin position="67"/>
        <end position="81"/>
    </location>
</feature>
<dbReference type="GO" id="GO:0046982">
    <property type="term" value="F:protein heterodimerization activity"/>
    <property type="evidence" value="ECO:0007669"/>
    <property type="project" value="InterPro"/>
</dbReference>
<dbReference type="InterPro" id="IPR035425">
    <property type="entry name" value="CENP-T/H4_C"/>
</dbReference>
<protein>
    <recommendedName>
        <fullName evidence="7">CENP-T/Histone H4 histone fold domain-containing protein</fullName>
    </recommendedName>
</protein>
<feature type="region of interest" description="Disordered" evidence="6">
    <location>
        <begin position="173"/>
        <end position="512"/>
    </location>
</feature>
<name>A0A068RKI9_9FUNG</name>
<dbReference type="GO" id="GO:0051382">
    <property type="term" value="P:kinetochore assembly"/>
    <property type="evidence" value="ECO:0007669"/>
    <property type="project" value="InterPro"/>
</dbReference>
<feature type="compositionally biased region" description="Basic and acidic residues" evidence="6">
    <location>
        <begin position="256"/>
        <end position="274"/>
    </location>
</feature>
<gene>
    <name evidence="8" type="ORF">LCOR_02389.1</name>
</gene>
<dbReference type="InterPro" id="IPR028255">
    <property type="entry name" value="CENP-T"/>
</dbReference>
<evidence type="ECO:0000259" key="7">
    <source>
        <dbReference type="Pfam" id="PF15511"/>
    </source>
</evidence>
<comment type="subcellular location">
    <subcellularLocation>
        <location evidence="2">Chromosome</location>
    </subcellularLocation>
    <subcellularLocation>
        <location evidence="1">Nucleus</location>
    </subcellularLocation>
</comment>
<feature type="compositionally biased region" description="Polar residues" evidence="6">
    <location>
        <begin position="18"/>
        <end position="48"/>
    </location>
</feature>
<dbReference type="STRING" id="1263082.A0A068RKI9"/>
<accession>A0A068RKI9</accession>
<proteinExistence type="inferred from homology"/>
<organism evidence="8 9">
    <name type="scientific">Lichtheimia corymbifera JMRC:FSU:9682</name>
    <dbReference type="NCBI Taxonomy" id="1263082"/>
    <lineage>
        <taxon>Eukaryota</taxon>
        <taxon>Fungi</taxon>
        <taxon>Fungi incertae sedis</taxon>
        <taxon>Mucoromycota</taxon>
        <taxon>Mucoromycotina</taxon>
        <taxon>Mucoromycetes</taxon>
        <taxon>Mucorales</taxon>
        <taxon>Lichtheimiaceae</taxon>
        <taxon>Lichtheimia</taxon>
    </lineage>
</organism>
<feature type="compositionally biased region" description="Pro residues" evidence="6">
    <location>
        <begin position="470"/>
        <end position="482"/>
    </location>
</feature>
<evidence type="ECO:0000256" key="2">
    <source>
        <dbReference type="ARBA" id="ARBA00004286"/>
    </source>
</evidence>
<evidence type="ECO:0000256" key="4">
    <source>
        <dbReference type="ARBA" id="ARBA00022454"/>
    </source>
</evidence>
<dbReference type="Proteomes" id="UP000027586">
    <property type="component" value="Unassembled WGS sequence"/>
</dbReference>
<evidence type="ECO:0000256" key="5">
    <source>
        <dbReference type="ARBA" id="ARBA00023242"/>
    </source>
</evidence>
<dbReference type="GO" id="GO:0003677">
    <property type="term" value="F:DNA binding"/>
    <property type="evidence" value="ECO:0007669"/>
    <property type="project" value="InterPro"/>
</dbReference>
<dbReference type="VEuPathDB" id="FungiDB:LCOR_02389.1"/>
<feature type="compositionally biased region" description="Low complexity" evidence="6">
    <location>
        <begin position="398"/>
        <end position="417"/>
    </location>
</feature>
<feature type="compositionally biased region" description="Acidic residues" evidence="6">
    <location>
        <begin position="221"/>
        <end position="230"/>
    </location>
</feature>
<dbReference type="GO" id="GO:0000776">
    <property type="term" value="C:kinetochore"/>
    <property type="evidence" value="ECO:0007669"/>
    <property type="project" value="InterPro"/>
</dbReference>
<feature type="region of interest" description="Disordered" evidence="6">
    <location>
        <begin position="112"/>
        <end position="141"/>
    </location>
</feature>
<feature type="compositionally biased region" description="Low complexity" evidence="6">
    <location>
        <begin position="177"/>
        <end position="195"/>
    </location>
</feature>
<evidence type="ECO:0000256" key="6">
    <source>
        <dbReference type="SAM" id="MobiDB-lite"/>
    </source>
</evidence>
<evidence type="ECO:0000313" key="8">
    <source>
        <dbReference type="EMBL" id="CDH50683.1"/>
    </source>
</evidence>
<dbReference type="AlphaFoldDB" id="A0A068RKI9"/>
<evidence type="ECO:0000313" key="9">
    <source>
        <dbReference type="Proteomes" id="UP000027586"/>
    </source>
</evidence>
<dbReference type="PANTHER" id="PTHR46904">
    <property type="entry name" value="CENTROMERE PROTEIN T"/>
    <property type="match status" value="1"/>
</dbReference>
<feature type="compositionally biased region" description="Basic and acidic residues" evidence="6">
    <location>
        <begin position="285"/>
        <end position="306"/>
    </location>
</feature>
<dbReference type="EMBL" id="CBTN010000007">
    <property type="protein sequence ID" value="CDH50683.1"/>
    <property type="molecule type" value="Genomic_DNA"/>
</dbReference>
<reference evidence="8" key="1">
    <citation type="submission" date="2013-08" db="EMBL/GenBank/DDBJ databases">
        <title>Gene expansion shapes genome architecture in the human pathogen Lichtheimia corymbifera: an evolutionary genomics analysis in the ancient terrestrial Mucorales (Mucoromycotina).</title>
        <authorList>
            <person name="Schwartze V.U."/>
            <person name="Winter S."/>
            <person name="Shelest E."/>
            <person name="Marcet-Houben M."/>
            <person name="Horn F."/>
            <person name="Wehner S."/>
            <person name="Hoffmann K."/>
            <person name="Riege K."/>
            <person name="Sammeth M."/>
            <person name="Nowrousian M."/>
            <person name="Valiante V."/>
            <person name="Linde J."/>
            <person name="Jacobsen I.D."/>
            <person name="Marz M."/>
            <person name="Brakhage A.A."/>
            <person name="Gabaldon T."/>
            <person name="Bocker S."/>
            <person name="Voigt K."/>
        </authorList>
    </citation>
    <scope>NUCLEOTIDE SEQUENCE [LARGE SCALE GENOMIC DNA]</scope>
    <source>
        <strain evidence="8">FSU 9682</strain>
    </source>
</reference>
<keyword evidence="5" id="KW-0539">Nucleus</keyword>
<feature type="compositionally biased region" description="Low complexity" evidence="6">
    <location>
        <begin position="359"/>
        <end position="388"/>
    </location>
</feature>
<dbReference type="SUPFAM" id="SSF47113">
    <property type="entry name" value="Histone-fold"/>
    <property type="match status" value="1"/>
</dbReference>
<dbReference type="Gene3D" id="1.10.20.10">
    <property type="entry name" value="Histone, subunit A"/>
    <property type="match status" value="1"/>
</dbReference>
<feature type="compositionally biased region" description="Polar residues" evidence="6">
    <location>
        <begin position="489"/>
        <end position="502"/>
    </location>
</feature>
<sequence>MESQRYYEKDSPRMPIDSSDTQSQSDAKSLFSQKTGLSQGRASSTNDPLSPAKIMRQLGAFEMDTASQSSSIVQSQSQSQRRFSRIGSRHQEDFLTRRSKVDPRARLEEFRQRYQFSRPMASRAPITTTTTTMTPPDFSFRHRRDWRHNDLEDFDDLLTIKSYSTDTNFSEFNRVTQSSVQPQASQQPPQQQPSAIRDDDEDMDEFKYRAPTPLASGFSVLDDDDDDDDNGPPHSWHPPPNALFQQSLLKRRRLSHSNDEPDINHDIGIQKDDTMIPTPLPNVTEQERHHSQSQQSKEELQHEKIPTQRTRFITSQRSQIHDAEIPHPQEQQPADTSNDLVKDWLQSTHAVEKDKAITSSLQEQQQQPISQKAITSSLQEQQQQPVSQKAINDKDKASTSSLLHKQQKQQQSTQSTQPQDIKGKGKANISQPPSVSPQREKEPSPMPNMDFEIDFDDMDFGGDDYNQQPSPSPPLQPQPPRPSSEEHVASSSRENASSQENEASVPEQRHLDPKALIQVRSEGRFGIQTLAAKDAEILRGSTNLRNIRHLGQLGKIMFRKAAIRMSKEAEQRLSVISDTFYKQATDDLVAYAKHAKRHSISKEDAVMLLRRQERIMDDTPVEELAHKYLPREMWDEFCVSALAYNELYPKEKPSV</sequence>
<keyword evidence="9" id="KW-1185">Reference proteome</keyword>
<feature type="compositionally biased region" description="Basic and acidic residues" evidence="6">
    <location>
        <begin position="1"/>
        <end position="12"/>
    </location>
</feature>
<keyword evidence="4" id="KW-0158">Chromosome</keyword>